<organism evidence="7 8">
    <name type="scientific">Modestobacter versicolor</name>
    <dbReference type="NCBI Taxonomy" id="429133"/>
    <lineage>
        <taxon>Bacteria</taxon>
        <taxon>Bacillati</taxon>
        <taxon>Actinomycetota</taxon>
        <taxon>Actinomycetes</taxon>
        <taxon>Geodermatophilales</taxon>
        <taxon>Geodermatophilaceae</taxon>
        <taxon>Modestobacter</taxon>
    </lineage>
</organism>
<keyword evidence="4" id="KW-0482">Metalloprotease</keyword>
<dbReference type="InterPro" id="IPR002510">
    <property type="entry name" value="Metalloprtase-TldD/E_N"/>
</dbReference>
<dbReference type="PANTHER" id="PTHR30624">
    <property type="entry name" value="UNCHARACTERIZED PROTEIN TLDD AND PMBA"/>
    <property type="match status" value="1"/>
</dbReference>
<dbReference type="GO" id="GO:0005829">
    <property type="term" value="C:cytosol"/>
    <property type="evidence" value="ECO:0007669"/>
    <property type="project" value="TreeGrafter"/>
</dbReference>
<dbReference type="EMBL" id="QKNV01000023">
    <property type="protein sequence ID" value="PZA22661.1"/>
    <property type="molecule type" value="Genomic_DNA"/>
</dbReference>
<dbReference type="GO" id="GO:0008237">
    <property type="term" value="F:metallopeptidase activity"/>
    <property type="evidence" value="ECO:0007669"/>
    <property type="project" value="UniProtKB-KW"/>
</dbReference>
<dbReference type="OrthoDB" id="9803213at2"/>
<keyword evidence="8" id="KW-1185">Reference proteome</keyword>
<keyword evidence="3" id="KW-0378">Hydrolase</keyword>
<evidence type="ECO:0000256" key="3">
    <source>
        <dbReference type="ARBA" id="ARBA00022801"/>
    </source>
</evidence>
<evidence type="ECO:0000259" key="6">
    <source>
        <dbReference type="Pfam" id="PF19289"/>
    </source>
</evidence>
<dbReference type="InterPro" id="IPR051463">
    <property type="entry name" value="Peptidase_U62_metallo"/>
</dbReference>
<protein>
    <submittedName>
        <fullName evidence="7">TldD/PmbA family protein</fullName>
    </submittedName>
</protein>
<dbReference type="SUPFAM" id="SSF111283">
    <property type="entry name" value="Putative modulator of DNA gyrase, PmbA/TldD"/>
    <property type="match status" value="1"/>
</dbReference>
<sequence>MTGALPVADAPTTVGSTAFDAAATAVEAALAAGARYADARLVDRRYESMTARDGDVRALSQTTAAGLGVRALVGSSWGFAALGDPAADAEARRTGARATAIARASTAVPGPPVDLVAVPAVQGGWSSECLEDPFAVPLAEKGDLLTGVTATMRAAGVAVAEASSQAWDTRTAFVSSEGARIGQHVVECGAGMHCLTVGDGETQRRSYPAFRGQFGTRGWELVRSLDLPGHAERIAAEAQALLTAPACPSEETTLLLGGEQMSLQVHESVGHAIELDRILGWEAAFAGTSWLDLDQLGSLRFGSELMNITIDPTIPGALGSFGYDDEGSPAVARDAVREGIWVGVLAGRDSAAVAGLDYAGSVRADGFARLPMVRMTNVGLEPGPHTLEEMIAATDDGVLMEHNRSWSIDDRRLNFQFGCEIGWEVKNGRRGRMLRNPSYTGIGPRFWSSLDMLAGRDPGEWRAWGTPNCGKGQPGQVGHTGHGTAPARFSGVRVGVRG</sequence>
<evidence type="ECO:0000256" key="4">
    <source>
        <dbReference type="ARBA" id="ARBA00023049"/>
    </source>
</evidence>
<evidence type="ECO:0000259" key="5">
    <source>
        <dbReference type="Pfam" id="PF01523"/>
    </source>
</evidence>
<comment type="caution">
    <text evidence="7">The sequence shown here is derived from an EMBL/GenBank/DDBJ whole genome shotgun (WGS) entry which is preliminary data.</text>
</comment>
<dbReference type="Pfam" id="PF01523">
    <property type="entry name" value="PmbA_TldD_1st"/>
    <property type="match status" value="1"/>
</dbReference>
<feature type="domain" description="Metalloprotease TldD/E N-terminal" evidence="5">
    <location>
        <begin position="37"/>
        <end position="102"/>
    </location>
</feature>
<evidence type="ECO:0000256" key="2">
    <source>
        <dbReference type="ARBA" id="ARBA00022670"/>
    </source>
</evidence>
<evidence type="ECO:0000313" key="8">
    <source>
        <dbReference type="Proteomes" id="UP000247602"/>
    </source>
</evidence>
<name>A0A323VDI9_9ACTN</name>
<dbReference type="InterPro" id="IPR035068">
    <property type="entry name" value="TldD/PmbA_N"/>
</dbReference>
<comment type="similarity">
    <text evidence="1">Belongs to the peptidase U62 family.</text>
</comment>
<evidence type="ECO:0000256" key="1">
    <source>
        <dbReference type="ARBA" id="ARBA00005836"/>
    </source>
</evidence>
<dbReference type="Proteomes" id="UP000247602">
    <property type="component" value="Unassembled WGS sequence"/>
</dbReference>
<evidence type="ECO:0000313" key="7">
    <source>
        <dbReference type="EMBL" id="PZA22661.1"/>
    </source>
</evidence>
<gene>
    <name evidence="7" type="ORF">DMO24_03905</name>
</gene>
<feature type="domain" description="Metalloprotease TldD/E C-terminal" evidence="6">
    <location>
        <begin position="251"/>
        <end position="458"/>
    </location>
</feature>
<proteinExistence type="inferred from homology"/>
<dbReference type="Gene3D" id="3.30.2290.10">
    <property type="entry name" value="PmbA/TldD superfamily"/>
    <property type="match status" value="1"/>
</dbReference>
<dbReference type="Pfam" id="PF19289">
    <property type="entry name" value="PmbA_TldD_3rd"/>
    <property type="match status" value="1"/>
</dbReference>
<reference evidence="7 8" key="1">
    <citation type="submission" date="2018-06" db="EMBL/GenBank/DDBJ databases">
        <title>Draft genome sequence of Modestobacter versicolor CP153-2.</title>
        <authorList>
            <person name="Gundlapally S.R."/>
        </authorList>
    </citation>
    <scope>NUCLEOTIDE SEQUENCE [LARGE SCALE GENOMIC DNA]</scope>
    <source>
        <strain evidence="7 8">CP153-2</strain>
    </source>
</reference>
<dbReference type="GO" id="GO:0006508">
    <property type="term" value="P:proteolysis"/>
    <property type="evidence" value="ECO:0007669"/>
    <property type="project" value="UniProtKB-KW"/>
</dbReference>
<dbReference type="InterPro" id="IPR045569">
    <property type="entry name" value="Metalloprtase-TldD/E_C"/>
</dbReference>
<accession>A0A323VDI9</accession>
<dbReference type="InterPro" id="IPR036059">
    <property type="entry name" value="TldD/PmbA_sf"/>
</dbReference>
<dbReference type="PANTHER" id="PTHR30624:SF10">
    <property type="entry name" value="CONSERVED PROTEIN"/>
    <property type="match status" value="1"/>
</dbReference>
<keyword evidence="2" id="KW-0645">Protease</keyword>
<dbReference type="AlphaFoldDB" id="A0A323VDI9"/>